<dbReference type="Proteomes" id="UP000605846">
    <property type="component" value="Unassembled WGS sequence"/>
</dbReference>
<dbReference type="GO" id="GO:0005524">
    <property type="term" value="F:ATP binding"/>
    <property type="evidence" value="ECO:0007669"/>
    <property type="project" value="UniProtKB-KW"/>
</dbReference>
<comment type="subcellular location">
    <subcellularLocation>
        <location evidence="1">Cytoplasm</location>
    </subcellularLocation>
</comment>
<dbReference type="GO" id="GO:0008017">
    <property type="term" value="F:microtubule binding"/>
    <property type="evidence" value="ECO:0007669"/>
    <property type="project" value="InterPro"/>
</dbReference>
<dbReference type="InterPro" id="IPR027640">
    <property type="entry name" value="Kinesin-like_fam"/>
</dbReference>
<evidence type="ECO:0000256" key="1">
    <source>
        <dbReference type="ARBA" id="ARBA00004496"/>
    </source>
</evidence>
<dbReference type="GO" id="GO:0007052">
    <property type="term" value="P:mitotic spindle organization"/>
    <property type="evidence" value="ECO:0007669"/>
    <property type="project" value="TreeGrafter"/>
</dbReference>
<dbReference type="GO" id="GO:0005737">
    <property type="term" value="C:cytoplasm"/>
    <property type="evidence" value="ECO:0007669"/>
    <property type="project" value="UniProtKB-SubCell"/>
</dbReference>
<feature type="domain" description="Kinesin motor" evidence="7">
    <location>
        <begin position="1"/>
        <end position="140"/>
    </location>
</feature>
<dbReference type="SUPFAM" id="SSF52540">
    <property type="entry name" value="P-loop containing nucleoside triphosphate hydrolases"/>
    <property type="match status" value="1"/>
</dbReference>
<keyword evidence="4" id="KW-0067">ATP-binding</keyword>
<proteinExistence type="inferred from homology"/>
<dbReference type="Gene3D" id="3.40.850.10">
    <property type="entry name" value="Kinesin motor domain"/>
    <property type="match status" value="1"/>
</dbReference>
<name>A0A8H7BGI4_9FUNG</name>
<keyword evidence="9" id="KW-1185">Reference proteome</keyword>
<dbReference type="GO" id="GO:0051231">
    <property type="term" value="P:spindle elongation"/>
    <property type="evidence" value="ECO:0007669"/>
    <property type="project" value="TreeGrafter"/>
</dbReference>
<dbReference type="AlphaFoldDB" id="A0A8H7BGI4"/>
<comment type="caution">
    <text evidence="6">Lacks conserved residue(s) required for the propagation of feature annotation.</text>
</comment>
<gene>
    <name evidence="8" type="ORF">EC973_004085</name>
</gene>
<dbReference type="InterPro" id="IPR001752">
    <property type="entry name" value="Kinesin_motor_dom"/>
</dbReference>
<dbReference type="GO" id="GO:0005875">
    <property type="term" value="C:microtubule associated complex"/>
    <property type="evidence" value="ECO:0007669"/>
    <property type="project" value="TreeGrafter"/>
</dbReference>
<dbReference type="InterPro" id="IPR027417">
    <property type="entry name" value="P-loop_NTPase"/>
</dbReference>
<evidence type="ECO:0000256" key="2">
    <source>
        <dbReference type="ARBA" id="ARBA00022490"/>
    </source>
</evidence>
<dbReference type="GO" id="GO:0003777">
    <property type="term" value="F:microtubule motor activity"/>
    <property type="evidence" value="ECO:0007669"/>
    <property type="project" value="InterPro"/>
</dbReference>
<evidence type="ECO:0000313" key="9">
    <source>
        <dbReference type="Proteomes" id="UP000605846"/>
    </source>
</evidence>
<comment type="caution">
    <text evidence="8">The sequence shown here is derived from an EMBL/GenBank/DDBJ whole genome shotgun (WGS) entry which is preliminary data.</text>
</comment>
<keyword evidence="3" id="KW-0547">Nucleotide-binding</keyword>
<sequence>MGTEIDCQPEEDVFDDRTGIIPRTITALFERTTQPARRRSSTILSDTMRIPRRCQSDIKLRPVSMIALPRRGSAVNLNDKSTKYTMHVSFIEIYNEEIIDLLNSERTPISIHEAKGRIQVIGIKEVPVECAEDVQRQVSD</sequence>
<dbReference type="OrthoDB" id="3176171at2759"/>
<dbReference type="GO" id="GO:0007018">
    <property type="term" value="P:microtubule-based movement"/>
    <property type="evidence" value="ECO:0007669"/>
    <property type="project" value="InterPro"/>
</dbReference>
<evidence type="ECO:0000313" key="8">
    <source>
        <dbReference type="EMBL" id="KAF7721822.1"/>
    </source>
</evidence>
<accession>A0A8H7BGI4</accession>
<dbReference type="Pfam" id="PF00225">
    <property type="entry name" value="Kinesin"/>
    <property type="match status" value="1"/>
</dbReference>
<evidence type="ECO:0000256" key="4">
    <source>
        <dbReference type="ARBA" id="ARBA00022840"/>
    </source>
</evidence>
<dbReference type="PANTHER" id="PTHR47969">
    <property type="entry name" value="CHROMOSOME-ASSOCIATED KINESIN KIF4A-RELATED"/>
    <property type="match status" value="1"/>
</dbReference>
<dbReference type="PROSITE" id="PS50067">
    <property type="entry name" value="KINESIN_MOTOR_2"/>
    <property type="match status" value="1"/>
</dbReference>
<comment type="similarity">
    <text evidence="6">Belongs to the TRAFAC class myosin-kinesin ATPase superfamily. Kinesin family.</text>
</comment>
<evidence type="ECO:0000256" key="5">
    <source>
        <dbReference type="ARBA" id="ARBA00023054"/>
    </source>
</evidence>
<evidence type="ECO:0000256" key="6">
    <source>
        <dbReference type="PROSITE-ProRule" id="PRU00283"/>
    </source>
</evidence>
<evidence type="ECO:0000256" key="3">
    <source>
        <dbReference type="ARBA" id="ARBA00022741"/>
    </source>
</evidence>
<dbReference type="InterPro" id="IPR036961">
    <property type="entry name" value="Kinesin_motor_dom_sf"/>
</dbReference>
<evidence type="ECO:0000259" key="7">
    <source>
        <dbReference type="PROSITE" id="PS50067"/>
    </source>
</evidence>
<dbReference type="PANTHER" id="PTHR47969:SF15">
    <property type="entry name" value="CHROMOSOME-ASSOCIATED KINESIN KIF4A-RELATED"/>
    <property type="match status" value="1"/>
</dbReference>
<keyword evidence="2" id="KW-0963">Cytoplasm</keyword>
<organism evidence="8 9">
    <name type="scientific">Apophysomyces ossiformis</name>
    <dbReference type="NCBI Taxonomy" id="679940"/>
    <lineage>
        <taxon>Eukaryota</taxon>
        <taxon>Fungi</taxon>
        <taxon>Fungi incertae sedis</taxon>
        <taxon>Mucoromycota</taxon>
        <taxon>Mucoromycotina</taxon>
        <taxon>Mucoromycetes</taxon>
        <taxon>Mucorales</taxon>
        <taxon>Mucorineae</taxon>
        <taxon>Mucoraceae</taxon>
        <taxon>Apophysomyces</taxon>
    </lineage>
</organism>
<protein>
    <recommendedName>
        <fullName evidence="7">Kinesin motor domain-containing protein</fullName>
    </recommendedName>
</protein>
<dbReference type="EMBL" id="JABAYA010000232">
    <property type="protein sequence ID" value="KAF7721822.1"/>
    <property type="molecule type" value="Genomic_DNA"/>
</dbReference>
<reference evidence="8" key="1">
    <citation type="submission" date="2020-01" db="EMBL/GenBank/DDBJ databases">
        <title>Genome Sequencing of Three Apophysomyces-Like Fungal Strains Confirms a Novel Fungal Genus in the Mucoromycota with divergent Burkholderia-like Endosymbiotic Bacteria.</title>
        <authorList>
            <person name="Stajich J.E."/>
            <person name="Macias A.M."/>
            <person name="Carter-House D."/>
            <person name="Lovett B."/>
            <person name="Kasson L.R."/>
            <person name="Berry K."/>
            <person name="Grigoriev I."/>
            <person name="Chang Y."/>
            <person name="Spatafora J."/>
            <person name="Kasson M.T."/>
        </authorList>
    </citation>
    <scope>NUCLEOTIDE SEQUENCE</scope>
    <source>
        <strain evidence="8">NRRL A-21654</strain>
    </source>
</reference>
<keyword evidence="5" id="KW-0175">Coiled coil</keyword>